<dbReference type="InterPro" id="IPR036986">
    <property type="entry name" value="S4_RNA-bd_sf"/>
</dbReference>
<dbReference type="InterPro" id="IPR018496">
    <property type="entry name" value="PsdUridine_synth_RsuA/RluB_CS"/>
</dbReference>
<feature type="compositionally biased region" description="Low complexity" evidence="5">
    <location>
        <begin position="1"/>
        <end position="16"/>
    </location>
</feature>
<dbReference type="Pfam" id="PF01479">
    <property type="entry name" value="S4"/>
    <property type="match status" value="1"/>
</dbReference>
<dbReference type="SUPFAM" id="SSF55174">
    <property type="entry name" value="Alpha-L RNA-binding motif"/>
    <property type="match status" value="1"/>
</dbReference>
<gene>
    <name evidence="7" type="ORF">ACFFRE_11150</name>
</gene>
<dbReference type="PANTHER" id="PTHR47683">
    <property type="entry name" value="PSEUDOURIDINE SYNTHASE FAMILY PROTEIN-RELATED"/>
    <property type="match status" value="1"/>
</dbReference>
<dbReference type="SUPFAM" id="SSF55120">
    <property type="entry name" value="Pseudouridine synthase"/>
    <property type="match status" value="1"/>
</dbReference>
<dbReference type="PROSITE" id="PS50889">
    <property type="entry name" value="S4"/>
    <property type="match status" value="1"/>
</dbReference>
<dbReference type="InterPro" id="IPR050343">
    <property type="entry name" value="RsuA_PseudoU_synthase"/>
</dbReference>
<feature type="domain" description="RNA-binding S4" evidence="6">
    <location>
        <begin position="25"/>
        <end position="82"/>
    </location>
</feature>
<sequence>MIRAPARRAVPSPAQPVSDEAVRGERLQKVLARAGLGSRRACDEAVAAGRVTVNGRPARPGERVDPTRDRLALDGVPVAVAPGLVHYLLHKPAGVVCSTKDPAGRTRALDLVPPEPRVFTVGRLDVASEGLLVLTNDGELAQLLTHPSHGVEKEYLVRVEGRPGPSAIARLRRGVLLEDGPTAPAKVGLVAPDTLRIVVHEGRNRLVRRMCAAVGHPVVRLVRVRIGPLRDPRLAPGQWRRLEPAEVRALAEAAGRPSRR</sequence>
<comment type="similarity">
    <text evidence="1 4">Belongs to the pseudouridine synthase RsuA family.</text>
</comment>
<dbReference type="CDD" id="cd00165">
    <property type="entry name" value="S4"/>
    <property type="match status" value="1"/>
</dbReference>
<comment type="caution">
    <text evidence="7">The sequence shown here is derived from an EMBL/GenBank/DDBJ whole genome shotgun (WGS) entry which is preliminary data.</text>
</comment>
<evidence type="ECO:0000256" key="5">
    <source>
        <dbReference type="SAM" id="MobiDB-lite"/>
    </source>
</evidence>
<evidence type="ECO:0000256" key="3">
    <source>
        <dbReference type="PROSITE-ProRule" id="PRU00182"/>
    </source>
</evidence>
<dbReference type="Gene3D" id="3.30.70.1560">
    <property type="entry name" value="Alpha-L RNA-binding motif"/>
    <property type="match status" value="1"/>
</dbReference>
<reference evidence="7 8" key="1">
    <citation type="submission" date="2024-09" db="EMBL/GenBank/DDBJ databases">
        <authorList>
            <person name="Sun Q."/>
            <person name="Mori K."/>
        </authorList>
    </citation>
    <scope>NUCLEOTIDE SEQUENCE [LARGE SCALE GENOMIC DNA]</scope>
    <source>
        <strain evidence="7 8">JCM 15389</strain>
    </source>
</reference>
<proteinExistence type="inferred from homology"/>
<evidence type="ECO:0000313" key="7">
    <source>
        <dbReference type="EMBL" id="MFC0082688.1"/>
    </source>
</evidence>
<keyword evidence="2 4" id="KW-0413">Isomerase</keyword>
<keyword evidence="8" id="KW-1185">Reference proteome</keyword>
<dbReference type="Proteomes" id="UP001589788">
    <property type="component" value="Unassembled WGS sequence"/>
</dbReference>
<dbReference type="EC" id="5.4.99.-" evidence="4"/>
<dbReference type="InterPro" id="IPR002942">
    <property type="entry name" value="S4_RNA-bd"/>
</dbReference>
<dbReference type="InterPro" id="IPR000748">
    <property type="entry name" value="PsdUridine_synth_RsuA/RluB/E/F"/>
</dbReference>
<dbReference type="PANTHER" id="PTHR47683:SF2">
    <property type="entry name" value="RNA-BINDING S4 DOMAIN-CONTAINING PROTEIN"/>
    <property type="match status" value="1"/>
</dbReference>
<organism evidence="7 8">
    <name type="scientific">Aciditerrimonas ferrireducens</name>
    <dbReference type="NCBI Taxonomy" id="667306"/>
    <lineage>
        <taxon>Bacteria</taxon>
        <taxon>Bacillati</taxon>
        <taxon>Actinomycetota</taxon>
        <taxon>Acidimicrobiia</taxon>
        <taxon>Acidimicrobiales</taxon>
        <taxon>Acidimicrobiaceae</taxon>
        <taxon>Aciditerrimonas</taxon>
    </lineage>
</organism>
<dbReference type="InterPro" id="IPR020103">
    <property type="entry name" value="PsdUridine_synth_cat_dom_sf"/>
</dbReference>
<dbReference type="InterPro" id="IPR042092">
    <property type="entry name" value="PsdUridine_s_RsuA/RluB/E/F_cat"/>
</dbReference>
<dbReference type="SMART" id="SM00363">
    <property type="entry name" value="S4"/>
    <property type="match status" value="1"/>
</dbReference>
<dbReference type="Gene3D" id="3.10.290.10">
    <property type="entry name" value="RNA-binding S4 domain"/>
    <property type="match status" value="1"/>
</dbReference>
<evidence type="ECO:0000259" key="6">
    <source>
        <dbReference type="SMART" id="SM00363"/>
    </source>
</evidence>
<dbReference type="InterPro" id="IPR020094">
    <property type="entry name" value="TruA/RsuA/RluB/E/F_N"/>
</dbReference>
<dbReference type="InterPro" id="IPR006145">
    <property type="entry name" value="PsdUridine_synth_RsuA/RluA"/>
</dbReference>
<name>A0ABV6C4T7_9ACTN</name>
<feature type="region of interest" description="Disordered" evidence="5">
    <location>
        <begin position="1"/>
        <end position="21"/>
    </location>
</feature>
<keyword evidence="3" id="KW-0694">RNA-binding</keyword>
<dbReference type="GO" id="GO:0016853">
    <property type="term" value="F:isomerase activity"/>
    <property type="evidence" value="ECO:0007669"/>
    <property type="project" value="UniProtKB-KW"/>
</dbReference>
<dbReference type="EMBL" id="JBHLYQ010000135">
    <property type="protein sequence ID" value="MFC0082688.1"/>
    <property type="molecule type" value="Genomic_DNA"/>
</dbReference>
<dbReference type="NCBIfam" id="TIGR00093">
    <property type="entry name" value="pseudouridine synthase"/>
    <property type="match status" value="1"/>
</dbReference>
<dbReference type="RefSeq" id="WP_377790309.1">
    <property type="nucleotide sequence ID" value="NZ_JBHLYQ010000135.1"/>
</dbReference>
<evidence type="ECO:0000256" key="1">
    <source>
        <dbReference type="ARBA" id="ARBA00008348"/>
    </source>
</evidence>
<evidence type="ECO:0000313" key="8">
    <source>
        <dbReference type="Proteomes" id="UP001589788"/>
    </source>
</evidence>
<dbReference type="PROSITE" id="PS01149">
    <property type="entry name" value="PSI_RSU"/>
    <property type="match status" value="1"/>
</dbReference>
<dbReference type="Gene3D" id="3.30.70.580">
    <property type="entry name" value="Pseudouridine synthase I, catalytic domain, N-terminal subdomain"/>
    <property type="match status" value="1"/>
</dbReference>
<protein>
    <recommendedName>
        <fullName evidence="4">Pseudouridine synthase</fullName>
        <ecNumber evidence="4">5.4.99.-</ecNumber>
    </recommendedName>
</protein>
<dbReference type="Pfam" id="PF00849">
    <property type="entry name" value="PseudoU_synth_2"/>
    <property type="match status" value="1"/>
</dbReference>
<dbReference type="CDD" id="cd02870">
    <property type="entry name" value="PseudoU_synth_RsuA_like"/>
    <property type="match status" value="1"/>
</dbReference>
<evidence type="ECO:0000256" key="4">
    <source>
        <dbReference type="RuleBase" id="RU003887"/>
    </source>
</evidence>
<accession>A0ABV6C4T7</accession>
<evidence type="ECO:0000256" key="2">
    <source>
        <dbReference type="ARBA" id="ARBA00023235"/>
    </source>
</evidence>